<accession>A0A067SGJ5</accession>
<reference evidence="2" key="1">
    <citation type="journal article" date="2014" name="Proc. Natl. Acad. Sci. U.S.A.">
        <title>Extensive sampling of basidiomycete genomes demonstrates inadequacy of the white-rot/brown-rot paradigm for wood decay fungi.</title>
        <authorList>
            <person name="Riley R."/>
            <person name="Salamov A.A."/>
            <person name="Brown D.W."/>
            <person name="Nagy L.G."/>
            <person name="Floudas D."/>
            <person name="Held B.W."/>
            <person name="Levasseur A."/>
            <person name="Lombard V."/>
            <person name="Morin E."/>
            <person name="Otillar R."/>
            <person name="Lindquist E.A."/>
            <person name="Sun H."/>
            <person name="LaButti K.M."/>
            <person name="Schmutz J."/>
            <person name="Jabbour D."/>
            <person name="Luo H."/>
            <person name="Baker S.E."/>
            <person name="Pisabarro A.G."/>
            <person name="Walton J.D."/>
            <person name="Blanchette R.A."/>
            <person name="Henrissat B."/>
            <person name="Martin F."/>
            <person name="Cullen D."/>
            <person name="Hibbett D.S."/>
            <person name="Grigoriev I.V."/>
        </authorList>
    </citation>
    <scope>NUCLEOTIDE SEQUENCE [LARGE SCALE GENOMIC DNA]</scope>
    <source>
        <strain evidence="2">CBS 339.88</strain>
    </source>
</reference>
<keyword evidence="2" id="KW-1185">Reference proteome</keyword>
<protein>
    <submittedName>
        <fullName evidence="1">Uncharacterized protein</fullName>
    </submittedName>
</protein>
<dbReference type="EMBL" id="KL142399">
    <property type="protein sequence ID" value="KDR70060.1"/>
    <property type="molecule type" value="Genomic_DNA"/>
</dbReference>
<gene>
    <name evidence="1" type="ORF">GALMADRAFT_46845</name>
</gene>
<organism evidence="1 2">
    <name type="scientific">Galerina marginata (strain CBS 339.88)</name>
    <dbReference type="NCBI Taxonomy" id="685588"/>
    <lineage>
        <taxon>Eukaryota</taxon>
        <taxon>Fungi</taxon>
        <taxon>Dikarya</taxon>
        <taxon>Basidiomycota</taxon>
        <taxon>Agaricomycotina</taxon>
        <taxon>Agaricomycetes</taxon>
        <taxon>Agaricomycetidae</taxon>
        <taxon>Agaricales</taxon>
        <taxon>Agaricineae</taxon>
        <taxon>Strophariaceae</taxon>
        <taxon>Galerina</taxon>
    </lineage>
</organism>
<proteinExistence type="predicted"/>
<sequence length="51" mass="4715">GSLATGIQSVFYGGATSGLFSVCQSIGAAAVAPSLGAVISSLGGMLAGAKL</sequence>
<dbReference type="HOGENOM" id="CLU_3111924_0_0_1"/>
<feature type="non-terminal residue" evidence="1">
    <location>
        <position position="1"/>
    </location>
</feature>
<dbReference type="AlphaFoldDB" id="A0A067SGJ5"/>
<feature type="non-terminal residue" evidence="1">
    <location>
        <position position="51"/>
    </location>
</feature>
<dbReference type="OrthoDB" id="3068660at2759"/>
<dbReference type="Proteomes" id="UP000027222">
    <property type="component" value="Unassembled WGS sequence"/>
</dbReference>
<evidence type="ECO:0000313" key="1">
    <source>
        <dbReference type="EMBL" id="KDR70060.1"/>
    </source>
</evidence>
<evidence type="ECO:0000313" key="2">
    <source>
        <dbReference type="Proteomes" id="UP000027222"/>
    </source>
</evidence>
<name>A0A067SGJ5_GALM3</name>